<accession>A0A8C5N3P4</accession>
<keyword evidence="6" id="KW-1185">Reference proteome</keyword>
<evidence type="ECO:0000259" key="4">
    <source>
        <dbReference type="Pfam" id="PF10256"/>
    </source>
</evidence>
<dbReference type="PANTHER" id="PTHR13005:SF2">
    <property type="entry name" value="CYSTEINE-RICH HYDROPHOBIC DOMAIN-CONTAINING PROTEIN 1"/>
    <property type="match status" value="1"/>
</dbReference>
<evidence type="ECO:0000313" key="5">
    <source>
        <dbReference type="Ensembl" id="ENSLLEP00000021871.1"/>
    </source>
</evidence>
<proteinExistence type="predicted"/>
<keyword evidence="3" id="KW-1133">Transmembrane helix</keyword>
<name>A0A8C5N3P4_9ANUR</name>
<comment type="subcellular location">
    <subcellularLocation>
        <location evidence="1">Membrane</location>
    </subcellularLocation>
</comment>
<keyword evidence="2 3" id="KW-0472">Membrane</keyword>
<feature type="domain" description="Golgin subfamily A member 7/ERF4" evidence="4">
    <location>
        <begin position="130"/>
        <end position="221"/>
    </location>
</feature>
<dbReference type="Ensembl" id="ENSLLET00000022718.1">
    <property type="protein sequence ID" value="ENSLLEP00000021871.1"/>
    <property type="gene ID" value="ENSLLEG00000013872.1"/>
</dbReference>
<dbReference type="GeneTree" id="ENSGT00390000003601"/>
<dbReference type="InterPro" id="IPR019383">
    <property type="entry name" value="Golgin_A_7/ERF4"/>
</dbReference>
<dbReference type="Pfam" id="PF10256">
    <property type="entry name" value="Erf4"/>
    <property type="match status" value="1"/>
</dbReference>
<dbReference type="InterPro" id="IPR039735">
    <property type="entry name" value="CHIC1/2"/>
</dbReference>
<gene>
    <name evidence="5" type="primary">CHIC1</name>
</gene>
<dbReference type="GO" id="GO:0016020">
    <property type="term" value="C:membrane"/>
    <property type="evidence" value="ECO:0007669"/>
    <property type="project" value="UniProtKB-SubCell"/>
</dbReference>
<protein>
    <submittedName>
        <fullName evidence="5">Cysteine rich hydrophobic domain 1</fullName>
    </submittedName>
</protein>
<evidence type="ECO:0000256" key="1">
    <source>
        <dbReference type="ARBA" id="ARBA00004370"/>
    </source>
</evidence>
<dbReference type="PANTHER" id="PTHR13005">
    <property type="entry name" value="CYSTEINE-RICH HYDROPHOBIC DOMAIN PROTEIN BRAIN X-LINKED PROTEIN"/>
    <property type="match status" value="1"/>
</dbReference>
<reference evidence="5" key="2">
    <citation type="submission" date="2025-09" db="UniProtKB">
        <authorList>
            <consortium name="Ensembl"/>
        </authorList>
    </citation>
    <scope>IDENTIFICATION</scope>
</reference>
<keyword evidence="3" id="KW-0812">Transmembrane</keyword>
<evidence type="ECO:0000256" key="2">
    <source>
        <dbReference type="ARBA" id="ARBA00023136"/>
    </source>
</evidence>
<dbReference type="OrthoDB" id="67682at2759"/>
<dbReference type="AlphaFoldDB" id="A0A8C5N3P4"/>
<sequence length="250" mass="28537">MCMRVTHTTPPPAFHLTLFPPRPALKRDRRGGCYYCLSGASPRPFSLRVWRQLKSPSSPALCGGDVMSVLLPNMADFDTIYELDEEEDDESSERDTGRGRVVDEEYLLRYAPDPVVVRGAGHITVFGLSNKFNSEFPSVLTGKVAPEEFKISIGRVNGCLKKNLPLNVKWLLCGCICCCCTLGCSLWPVICLNKRTRRSIHKLLDWENNRLYHKLGLHWKLSRRKCDSNNMVEYVILIEFLPKYPIFRPD</sequence>
<evidence type="ECO:0000313" key="6">
    <source>
        <dbReference type="Proteomes" id="UP000694569"/>
    </source>
</evidence>
<organism evidence="5 6">
    <name type="scientific">Leptobrachium leishanense</name>
    <name type="common">Leishan spiny toad</name>
    <dbReference type="NCBI Taxonomy" id="445787"/>
    <lineage>
        <taxon>Eukaryota</taxon>
        <taxon>Metazoa</taxon>
        <taxon>Chordata</taxon>
        <taxon>Craniata</taxon>
        <taxon>Vertebrata</taxon>
        <taxon>Euteleostomi</taxon>
        <taxon>Amphibia</taxon>
        <taxon>Batrachia</taxon>
        <taxon>Anura</taxon>
        <taxon>Pelobatoidea</taxon>
        <taxon>Megophryidae</taxon>
        <taxon>Leptobrachium</taxon>
    </lineage>
</organism>
<dbReference type="Proteomes" id="UP000694569">
    <property type="component" value="Unplaced"/>
</dbReference>
<feature type="transmembrane region" description="Helical" evidence="3">
    <location>
        <begin position="168"/>
        <end position="192"/>
    </location>
</feature>
<evidence type="ECO:0000256" key="3">
    <source>
        <dbReference type="SAM" id="Phobius"/>
    </source>
</evidence>
<reference evidence="5" key="1">
    <citation type="submission" date="2025-08" db="UniProtKB">
        <authorList>
            <consortium name="Ensembl"/>
        </authorList>
    </citation>
    <scope>IDENTIFICATION</scope>
</reference>